<reference evidence="4" key="2">
    <citation type="submission" date="2008-08" db="EMBL/GenBank/DDBJ databases">
        <authorList>
            <consortium name="Diatom Consortium"/>
            <person name="Grigoriev I."/>
            <person name="Grimwood J."/>
            <person name="Kuo A."/>
            <person name="Otillar R.P."/>
            <person name="Salamov A."/>
            <person name="Detter J.C."/>
            <person name="Lindquist E."/>
            <person name="Shapiro H."/>
            <person name="Lucas S."/>
            <person name="Glavina del Rio T."/>
            <person name="Pitluck S."/>
            <person name="Rokhsar D."/>
            <person name="Bowler C."/>
        </authorList>
    </citation>
    <scope>GENOME REANNOTATION</scope>
    <source>
        <strain evidence="4">CCAP 1055/1</strain>
    </source>
</reference>
<feature type="compositionally biased region" description="Polar residues" evidence="1">
    <location>
        <begin position="23"/>
        <end position="33"/>
    </location>
</feature>
<evidence type="ECO:0000256" key="1">
    <source>
        <dbReference type="SAM" id="MobiDB-lite"/>
    </source>
</evidence>
<reference evidence="3 4" key="1">
    <citation type="journal article" date="2008" name="Nature">
        <title>The Phaeodactylum genome reveals the evolutionary history of diatom genomes.</title>
        <authorList>
            <person name="Bowler C."/>
            <person name="Allen A.E."/>
            <person name="Badger J.H."/>
            <person name="Grimwood J."/>
            <person name="Jabbari K."/>
            <person name="Kuo A."/>
            <person name="Maheswari U."/>
            <person name="Martens C."/>
            <person name="Maumus F."/>
            <person name="Otillar R.P."/>
            <person name="Rayko E."/>
            <person name="Salamov A."/>
            <person name="Vandepoele K."/>
            <person name="Beszteri B."/>
            <person name="Gruber A."/>
            <person name="Heijde M."/>
            <person name="Katinka M."/>
            <person name="Mock T."/>
            <person name="Valentin K."/>
            <person name="Verret F."/>
            <person name="Berges J.A."/>
            <person name="Brownlee C."/>
            <person name="Cadoret J.P."/>
            <person name="Chiovitti A."/>
            <person name="Choi C.J."/>
            <person name="Coesel S."/>
            <person name="De Martino A."/>
            <person name="Detter J.C."/>
            <person name="Durkin C."/>
            <person name="Falciatore A."/>
            <person name="Fournet J."/>
            <person name="Haruta M."/>
            <person name="Huysman M.J."/>
            <person name="Jenkins B.D."/>
            <person name="Jiroutova K."/>
            <person name="Jorgensen R.E."/>
            <person name="Joubert Y."/>
            <person name="Kaplan A."/>
            <person name="Kroger N."/>
            <person name="Kroth P.G."/>
            <person name="La Roche J."/>
            <person name="Lindquist E."/>
            <person name="Lommer M."/>
            <person name="Martin-Jezequel V."/>
            <person name="Lopez P.J."/>
            <person name="Lucas S."/>
            <person name="Mangogna M."/>
            <person name="McGinnis K."/>
            <person name="Medlin L.K."/>
            <person name="Montsant A."/>
            <person name="Oudot-Le Secq M.P."/>
            <person name="Napoli C."/>
            <person name="Obornik M."/>
            <person name="Parker M.S."/>
            <person name="Petit J.L."/>
            <person name="Porcel B.M."/>
            <person name="Poulsen N."/>
            <person name="Robison M."/>
            <person name="Rychlewski L."/>
            <person name="Rynearson T.A."/>
            <person name="Schmutz J."/>
            <person name="Shapiro H."/>
            <person name="Siaut M."/>
            <person name="Stanley M."/>
            <person name="Sussman M.R."/>
            <person name="Taylor A.R."/>
            <person name="Vardi A."/>
            <person name="von Dassow P."/>
            <person name="Vyverman W."/>
            <person name="Willis A."/>
            <person name="Wyrwicz L.S."/>
            <person name="Rokhsar D.S."/>
            <person name="Weissenbach J."/>
            <person name="Armbrust E.V."/>
            <person name="Green B.R."/>
            <person name="Van de Peer Y."/>
            <person name="Grigoriev I.V."/>
        </authorList>
    </citation>
    <scope>NUCLEOTIDE SEQUENCE [LARGE SCALE GENOMIC DNA]</scope>
    <source>
        <strain evidence="3 4">CCAP 1055/1</strain>
    </source>
</reference>
<dbReference type="InterPro" id="IPR005114">
    <property type="entry name" value="Helicase_assoc"/>
</dbReference>
<dbReference type="OrthoDB" id="47450at2759"/>
<feature type="domain" description="Helicase-associated" evidence="2">
    <location>
        <begin position="143"/>
        <end position="209"/>
    </location>
</feature>
<dbReference type="Gene3D" id="6.10.140.530">
    <property type="match status" value="2"/>
</dbReference>
<keyword evidence="4" id="KW-1185">Reference proteome</keyword>
<accession>B7FNS7</accession>
<dbReference type="EMBL" id="CM000605">
    <property type="protein sequence ID" value="EEC51554.1"/>
    <property type="molecule type" value="Genomic_DNA"/>
</dbReference>
<feature type="region of interest" description="Disordered" evidence="1">
    <location>
        <begin position="1"/>
        <end position="62"/>
    </location>
</feature>
<dbReference type="PaxDb" id="2850-Phatr42569"/>
<dbReference type="PANTHER" id="PTHR33418">
    <property type="entry name" value="HELICASE-ASSOCIATED"/>
    <property type="match status" value="1"/>
</dbReference>
<dbReference type="RefSeq" id="XP_002177091.1">
    <property type="nucleotide sequence ID" value="XM_002177055.1"/>
</dbReference>
<organism evidence="3 4">
    <name type="scientific">Phaeodactylum tricornutum (strain CCAP 1055/1)</name>
    <dbReference type="NCBI Taxonomy" id="556484"/>
    <lineage>
        <taxon>Eukaryota</taxon>
        <taxon>Sar</taxon>
        <taxon>Stramenopiles</taxon>
        <taxon>Ochrophyta</taxon>
        <taxon>Bacillariophyta</taxon>
        <taxon>Bacillariophyceae</taxon>
        <taxon>Bacillariophycidae</taxon>
        <taxon>Naviculales</taxon>
        <taxon>Phaeodactylaceae</taxon>
        <taxon>Phaeodactylum</taxon>
    </lineage>
</organism>
<dbReference type="Proteomes" id="UP000000759">
    <property type="component" value="Chromosome 1"/>
</dbReference>
<dbReference type="KEGG" id="pti:PHATRDRAFT_42569"/>
<feature type="domain" description="Helicase-associated" evidence="2">
    <location>
        <begin position="64"/>
        <end position="133"/>
    </location>
</feature>
<evidence type="ECO:0000313" key="3">
    <source>
        <dbReference type="EMBL" id="EEC51554.1"/>
    </source>
</evidence>
<sequence length="427" mass="47479">MSNGKPKTPTAALNDQAAEESEGPSTNSENETLTAFDVLGNGATNSESDGRNDRSAESKALKTEQKWEEHFKKLVAFKKRFGHCLVPNRYNDDFHLGSWVSTQRRYYKILLSGTSASTPMTAERAKRLTQLGFSWATKDPRHVPWDDRYQELVVFVREYGHTQVPIGWQKNTKLANWVSTQRQEFKLLHKGRSSRLTQDRIDKLNAIDFVWEAQRGGPRRGPKACTVGKVSEKANPVPGVGPRSNALISLSTKLEAESRGCTTQTMKLCDVGVGIQQVPYLGRGESRPAPAQPVVLGTLSVAQLLELQQAVEVAQRPWQVLAHGGFHQGQLPQPLLSSQTVSAQFGFQPIPKPYESQLMPNEPRNLQLPRTSSSNFPISALTQLHQSSSGMSLPPNIVNTSQVADQVLIQRLLLDQQQSEYSYHSDQ</sequence>
<gene>
    <name evidence="3" type="ORF">PHATRDRAFT_42569</name>
</gene>
<dbReference type="GeneID" id="7195952"/>
<evidence type="ECO:0000313" key="4">
    <source>
        <dbReference type="Proteomes" id="UP000000759"/>
    </source>
</evidence>
<dbReference type="eggNOG" id="ENOG502SQDX">
    <property type="taxonomic scope" value="Eukaryota"/>
</dbReference>
<dbReference type="HOGENOM" id="CLU_643224_0_0_1"/>
<feature type="compositionally biased region" description="Basic and acidic residues" evidence="1">
    <location>
        <begin position="48"/>
        <end position="62"/>
    </location>
</feature>
<evidence type="ECO:0000259" key="2">
    <source>
        <dbReference type="Pfam" id="PF03457"/>
    </source>
</evidence>
<dbReference type="Pfam" id="PF03457">
    <property type="entry name" value="HA"/>
    <property type="match status" value="2"/>
</dbReference>
<dbReference type="AlphaFoldDB" id="B7FNS7"/>
<protein>
    <recommendedName>
        <fullName evidence="2">Helicase-associated domain-containing protein</fullName>
    </recommendedName>
</protein>
<dbReference type="PANTHER" id="PTHR33418:SF1">
    <property type="entry name" value="HELICASE-ASSOCIATED DOMAIN-CONTAINING PROTEIN"/>
    <property type="match status" value="1"/>
</dbReference>
<name>B7FNS7_PHATC</name>
<dbReference type="InParanoid" id="B7FNS7"/>
<proteinExistence type="predicted"/>